<dbReference type="InterPro" id="IPR039789">
    <property type="entry name" value="CYRI"/>
</dbReference>
<evidence type="ECO:0000256" key="2">
    <source>
        <dbReference type="ARBA" id="ARBA00005778"/>
    </source>
</evidence>
<sequence length="337" mass="38717">MGNILRLLTSRSEEIKDDVDIFVDFENCQPSEEEYDLWLEINEKLAHTDDVLHLVQNYPGAAAEIRAAIERFSDANAQLQAWKALSPLVQQLRFCYDFGVELAQTIPRLLHALCSDELTVWEHLESQQALFKQFAEILDFIMKFDDLKMTKPSIQNDFSFFRRLRSRRRVNPPLYQVSDDGCMRRADDLTDEYCSKMSLFYAEATPMLKLVGRYTTQYQLMESSITCNVTSECLAAMAHICRGLLSKPCLRGRVTKADTLMLCLRVMTGVIILYDHVDPSGVFRKTSKLDVKSCVRLLKEQNPKSVECLLNAIKYSTLHFNDETTPRVIKHLLAHTA</sequence>
<dbReference type="InterPro" id="IPR009828">
    <property type="entry name" value="CYRIA/CYRIB_Rac1-bd"/>
</dbReference>
<protein>
    <submittedName>
        <fullName evidence="6">Protein FAM49B</fullName>
    </submittedName>
</protein>
<dbReference type="GO" id="GO:0030833">
    <property type="term" value="P:regulation of actin filament polymerization"/>
    <property type="evidence" value="ECO:0007669"/>
    <property type="project" value="InterPro"/>
</dbReference>
<accession>A0A0V0J7Z3</accession>
<comment type="subcellular location">
    <subcellularLocation>
        <location evidence="1">Membrane</location>
        <topology evidence="1">Lipid-anchor</topology>
    </subcellularLocation>
</comment>
<dbReference type="Pfam" id="PF07159">
    <property type="entry name" value="CYRIA-B_Rac1-bd"/>
    <property type="match status" value="1"/>
</dbReference>
<dbReference type="AlphaFoldDB" id="A0A0V0J7Z3"/>
<feature type="domain" description="CYRIA/CYRIB Rac1 binding" evidence="5">
    <location>
        <begin position="20"/>
        <end position="330"/>
    </location>
</feature>
<dbReference type="GO" id="GO:0016020">
    <property type="term" value="C:membrane"/>
    <property type="evidence" value="ECO:0007669"/>
    <property type="project" value="UniProtKB-SubCell"/>
</dbReference>
<dbReference type="GO" id="GO:0031267">
    <property type="term" value="F:small GTPase binding"/>
    <property type="evidence" value="ECO:0007669"/>
    <property type="project" value="InterPro"/>
</dbReference>
<evidence type="ECO:0000313" key="6">
    <source>
        <dbReference type="EMBL" id="JAP61872.1"/>
    </source>
</evidence>
<proteinExistence type="inferred from homology"/>
<gene>
    <name evidence="6" type="primary">FA49B</name>
    <name evidence="6" type="ORF">TR123804</name>
</gene>
<name>A0A0V0J7Z3_SCHSO</name>
<comment type="similarity">
    <text evidence="2">Belongs to the CYRI family.</text>
</comment>
<organism evidence="6">
    <name type="scientific">Schistocephalus solidus</name>
    <name type="common">Tapeworm</name>
    <dbReference type="NCBI Taxonomy" id="70667"/>
    <lineage>
        <taxon>Eukaryota</taxon>
        <taxon>Metazoa</taxon>
        <taxon>Spiralia</taxon>
        <taxon>Lophotrochozoa</taxon>
        <taxon>Platyhelminthes</taxon>
        <taxon>Cestoda</taxon>
        <taxon>Eucestoda</taxon>
        <taxon>Diphyllobothriidea</taxon>
        <taxon>Diphyllobothriidae</taxon>
        <taxon>Schistocephalus</taxon>
    </lineage>
</organism>
<keyword evidence="3" id="KW-0472">Membrane</keyword>
<evidence type="ECO:0000256" key="1">
    <source>
        <dbReference type="ARBA" id="ARBA00004635"/>
    </source>
</evidence>
<evidence type="ECO:0000259" key="5">
    <source>
        <dbReference type="Pfam" id="PF07159"/>
    </source>
</evidence>
<dbReference type="EMBL" id="GEEE01001353">
    <property type="protein sequence ID" value="JAP61872.1"/>
    <property type="molecule type" value="Transcribed_RNA"/>
</dbReference>
<reference evidence="6" key="1">
    <citation type="submission" date="2016-01" db="EMBL/GenBank/DDBJ databases">
        <title>Reference transcriptome for the parasite Schistocephalus solidus: insights into the molecular evolution of parasitism.</title>
        <authorList>
            <person name="Hebert F.O."/>
            <person name="Grambauer S."/>
            <person name="Barber I."/>
            <person name="Landry C.R."/>
            <person name="Aubin-Horth N."/>
        </authorList>
    </citation>
    <scope>NUCLEOTIDE SEQUENCE</scope>
</reference>
<keyword evidence="4" id="KW-0449">Lipoprotein</keyword>
<dbReference type="PANTHER" id="PTHR12422">
    <property type="entry name" value="GH09096P"/>
    <property type="match status" value="1"/>
</dbReference>
<evidence type="ECO:0000256" key="4">
    <source>
        <dbReference type="ARBA" id="ARBA00023288"/>
    </source>
</evidence>
<evidence type="ECO:0000256" key="3">
    <source>
        <dbReference type="ARBA" id="ARBA00023136"/>
    </source>
</evidence>